<dbReference type="Gene3D" id="3.40.50.1820">
    <property type="entry name" value="alpha/beta hydrolase"/>
    <property type="match status" value="1"/>
</dbReference>
<feature type="non-terminal residue" evidence="1">
    <location>
        <position position="216"/>
    </location>
</feature>
<accession>A0A382KG42</accession>
<sequence>MRLNPMQDFMRTTCLVILFYLITPLASYGADGPFPGKRGMFHGFSSYDFKLDGISCRVVTPKKVAPGKPWIWRARFWGHEPQTDLALLKLGWHVGYCDVANLFGSPKAIKRWNTFYDHRTGKHGFSKKPALEGMSRGGLIIYNWAAANPGKVACIYGDAPVCDFKSWPAGKGKGKSSAGAWKSCLAAYGLTEQEALRFKGNPVDQLKSIAQAKIPI</sequence>
<dbReference type="SUPFAM" id="SSF53474">
    <property type="entry name" value="alpha/beta-Hydrolases"/>
    <property type="match status" value="1"/>
</dbReference>
<dbReference type="EMBL" id="UINC01079919">
    <property type="protein sequence ID" value="SVC22383.1"/>
    <property type="molecule type" value="Genomic_DNA"/>
</dbReference>
<reference evidence="1" key="1">
    <citation type="submission" date="2018-05" db="EMBL/GenBank/DDBJ databases">
        <authorList>
            <person name="Lanie J.A."/>
            <person name="Ng W.-L."/>
            <person name="Kazmierczak K.M."/>
            <person name="Andrzejewski T.M."/>
            <person name="Davidsen T.M."/>
            <person name="Wayne K.J."/>
            <person name="Tettelin H."/>
            <person name="Glass J.I."/>
            <person name="Rusch D."/>
            <person name="Podicherti R."/>
            <person name="Tsui H.-C.T."/>
            <person name="Winkler M.E."/>
        </authorList>
    </citation>
    <scope>NUCLEOTIDE SEQUENCE</scope>
</reference>
<organism evidence="1">
    <name type="scientific">marine metagenome</name>
    <dbReference type="NCBI Taxonomy" id="408172"/>
    <lineage>
        <taxon>unclassified sequences</taxon>
        <taxon>metagenomes</taxon>
        <taxon>ecological metagenomes</taxon>
    </lineage>
</organism>
<name>A0A382KG42_9ZZZZ</name>
<proteinExistence type="predicted"/>
<protein>
    <submittedName>
        <fullName evidence="1">Uncharacterized protein</fullName>
    </submittedName>
</protein>
<gene>
    <name evidence="1" type="ORF">METZ01_LOCUS275237</name>
</gene>
<dbReference type="AlphaFoldDB" id="A0A382KG42"/>
<dbReference type="InterPro" id="IPR029058">
    <property type="entry name" value="AB_hydrolase_fold"/>
</dbReference>
<evidence type="ECO:0000313" key="1">
    <source>
        <dbReference type="EMBL" id="SVC22383.1"/>
    </source>
</evidence>